<evidence type="ECO:0000256" key="2">
    <source>
        <dbReference type="ARBA" id="ARBA00022737"/>
    </source>
</evidence>
<keyword evidence="4" id="KW-0727">SH2 domain</keyword>
<proteinExistence type="predicted"/>
<name>A0A1M6HVP1_9BACT</name>
<sequence>MDIHTFRMLLAVRPFWTTPPTTLSLTMATSKSATLACTLLSLSTIATYAATGDPLGTELRLAQGGTGNHDDYFMDYRSTTALTNGTIVVGFNSRHNSAASPQSPDGDDYGGYFRMYTKDGVVIGSAPISPYSDINASGTGRQRGPVVQALTGGGFAAVWQSRGGPGDTDDGDVYTRVYNASGVAVSSTIRVNENDPSGVADEQREMAVVALSGGGYAVVWRDDNDNSGNKDDLYVRAFNANGTAKGASVQLGSNTLHGPLFQDFSDAVALDDGGFVVSWRTRTSGSSGTGTSADGTNSGYGAFYQVFNADGTAESAVLFPYNDINPNGTGGQNTPKLAALSGGFAITWHSTGGPGDVYNPGNTSNGGDTYTRVFNNAGVPNATGTVKVNDLQTSDEETPTAIVALTGGGYAVVWRDDDEVGGVNKDDYYVRAFTAAGVAQGASVQLGDANHDAKFQDFGSLIALSDGGYAASWRTRSEGSSGSGASVDGTNSGYASSFQVFNANGTARSTVTFPYFDINPNGTGGQSSMQLAPIAAGGFAAIWTSVGGPGDVAASGSTNPTTGGDVYTRLYNNDGTAASGTKQAHVAEPTGTNDDQAAVEVIEAQGSYAVVIKDDNEDTNNKDDYFIRFFESPEVVVNTPPTLSLTGANPFYVECNIDSFTDPGATATDAEDDDSTLTVTSSGTVNTAVLGSYTITYNVSDSGNAAATPITRTVTVRDTTKPVITRTGAALIYLEQKVDSYTDQGATVTDACDSTVSVVTGGATVNPNVAGNYVITYNATDASSNVATQVTRTVTVRDTTPPTITRNGVATLTLEAGVDSYTEQGATATDIVDGSVGVTIGGDTVNTNVPGVYTVTYNAKDAANNSAIQVTRVVTVRDTTQPVITIIGPSVLTLEATVDTYTEQGATATDNIDGSLPVTIGGDTVNTNVPGTYIVTYNTKDSSNNNATTVIRVVTVRDTTPPVISRIGAATLTVEAGSSYTDQGATATDSVDGNVSVTVGGDTVNTSVPGNYTITYNAKDAANNNAVQVTRVVTVQDTTGPVISLTGPSTLTLEAGVDSYSEQGATATDNVDSSVSVTIGGDVVDTNVPGTYTVTYNAKDSLDNAATEVTRTVTVQDTTPPVITLIGDASITLQAGVDSYSEQGATAVDIIDGSVNVVIGGDTVNPNAVGVYTVSYYAEDSRSNNAQITRTVNVVAPPQYSIVALNSSKLEGNSGTTELTFTVSRTGATDRSGSVNWAITNLGTHLNSSDFLATSGTLNFAADQTSQVLTILAQGDQVVELDEQFTVELSQALPSGALINPSAKSAQGTIQNDDQASIAISAGSVTEGDSGTPKLTYSVTLTGEVDTAVSVDFATQDGGASAGDDYTAKNSSITLSSSAATTVTVDVLPDNLAETNETVTGLLSNIAAGSRNVIFTNTSALATINDDDAKPVAVADSGYEVDENRSVTVPAATGLLANDTDEDDGNGFANLTAVEIVDNPAHGVIQLQPDGGFTFTPTADYFGPDTFSYRVSDGTNTAVGNVSITINELNVADIAISSEVLQSSLVAGGEARDTFRVTVTNNGPDHATTIKLAQLLSLPSGVATVSAVPSSGTITDDTWSLDLLNGQSATVVIRLQAADSATAGADVISLSTSLASLKEVDETPENNLSAVTASVVKATEVTITSGTPTINPQTGLIEVLVTINNTNASTIDGARIYVSGYPSNTTLYNGTGIRSYGNPAVATEYLLYNISIPAGTSVQVPVVFYRADLDTAFSPDFNIELLSTPEVVPVGVGSPAGVFRIIKRPGNAYMIELDTEPGERYRIEYSDDLINWVGVPTVVPATTNRTFWTDNGLPDTSSHPSTKSRRFYRAYKLPIEE</sequence>
<dbReference type="Pfam" id="PF16403">
    <property type="entry name" value="Bact_surface_Ig-like"/>
    <property type="match status" value="7"/>
</dbReference>
<dbReference type="Pfam" id="PF17963">
    <property type="entry name" value="Big_9"/>
    <property type="match status" value="1"/>
</dbReference>
<feature type="domain" description="Calx-beta" evidence="5">
    <location>
        <begin position="1190"/>
        <end position="1290"/>
    </location>
</feature>
<evidence type="ECO:0000313" key="7">
    <source>
        <dbReference type="Proteomes" id="UP000184510"/>
    </source>
</evidence>
<evidence type="ECO:0000256" key="1">
    <source>
        <dbReference type="ARBA" id="ARBA00022729"/>
    </source>
</evidence>
<protein>
    <submittedName>
        <fullName evidence="6">Calx-beta domain-containing protein</fullName>
    </submittedName>
</protein>
<keyword evidence="1" id="KW-0732">Signal</keyword>
<organism evidence="6 7">
    <name type="scientific">Rubritalea squalenifaciens DSM 18772</name>
    <dbReference type="NCBI Taxonomy" id="1123071"/>
    <lineage>
        <taxon>Bacteria</taxon>
        <taxon>Pseudomonadati</taxon>
        <taxon>Verrucomicrobiota</taxon>
        <taxon>Verrucomicrobiia</taxon>
        <taxon>Verrucomicrobiales</taxon>
        <taxon>Rubritaleaceae</taxon>
        <taxon>Rubritalea</taxon>
    </lineage>
</organism>
<dbReference type="SMART" id="SM00237">
    <property type="entry name" value="Calx_beta"/>
    <property type="match status" value="2"/>
</dbReference>
<evidence type="ECO:0000259" key="5">
    <source>
        <dbReference type="SMART" id="SM00237"/>
    </source>
</evidence>
<dbReference type="GO" id="GO:0016020">
    <property type="term" value="C:membrane"/>
    <property type="evidence" value="ECO:0007669"/>
    <property type="project" value="InterPro"/>
</dbReference>
<evidence type="ECO:0000313" key="6">
    <source>
        <dbReference type="EMBL" id="SHJ26167.1"/>
    </source>
</evidence>
<keyword evidence="3" id="KW-0106">Calcium</keyword>
<feature type="domain" description="Calx-beta" evidence="5">
    <location>
        <begin position="1306"/>
        <end position="1404"/>
    </location>
</feature>
<dbReference type="PANTHER" id="PTHR15127:SF32">
    <property type="entry name" value="HEAVYWEIGHT, ISOFORM A"/>
    <property type="match status" value="1"/>
</dbReference>
<dbReference type="Pfam" id="PF01345">
    <property type="entry name" value="DUF11"/>
    <property type="match status" value="1"/>
</dbReference>
<dbReference type="STRING" id="1123071.SAMN02745181_1586"/>
<evidence type="ECO:0000256" key="4">
    <source>
        <dbReference type="ARBA" id="ARBA00022999"/>
    </source>
</evidence>
<dbReference type="Gene3D" id="2.60.40.2030">
    <property type="match status" value="2"/>
</dbReference>
<keyword evidence="2" id="KW-0677">Repeat</keyword>
<dbReference type="InterPro" id="IPR013783">
    <property type="entry name" value="Ig-like_fold"/>
</dbReference>
<reference evidence="6 7" key="1">
    <citation type="submission" date="2016-11" db="EMBL/GenBank/DDBJ databases">
        <authorList>
            <person name="Jaros S."/>
            <person name="Januszkiewicz K."/>
            <person name="Wedrychowicz H."/>
        </authorList>
    </citation>
    <scope>NUCLEOTIDE SEQUENCE [LARGE SCALE GENOMIC DNA]</scope>
    <source>
        <strain evidence="6 7">DSM 18772</strain>
    </source>
</reference>
<dbReference type="InParanoid" id="A0A1M6HVP1"/>
<dbReference type="EMBL" id="FQYR01000003">
    <property type="protein sequence ID" value="SHJ26167.1"/>
    <property type="molecule type" value="Genomic_DNA"/>
</dbReference>
<dbReference type="Gene3D" id="2.60.40.2810">
    <property type="match status" value="1"/>
</dbReference>
<dbReference type="InterPro" id="IPR032179">
    <property type="entry name" value="Cry22Aa_Ig-like"/>
</dbReference>
<dbReference type="InterPro" id="IPR051846">
    <property type="entry name" value="SH2_domain_adapters"/>
</dbReference>
<accession>A0A1M6HVP1</accession>
<dbReference type="PANTHER" id="PTHR15127">
    <property type="entry name" value="HEAVYWEIGHT, ISOFORM A"/>
    <property type="match status" value="1"/>
</dbReference>
<dbReference type="SUPFAM" id="SSF141072">
    <property type="entry name" value="CalX-like"/>
    <property type="match status" value="2"/>
</dbReference>
<dbReference type="Pfam" id="PF03160">
    <property type="entry name" value="Calx-beta"/>
    <property type="match status" value="2"/>
</dbReference>
<keyword evidence="7" id="KW-1185">Reference proteome</keyword>
<dbReference type="InterPro" id="IPR001434">
    <property type="entry name" value="OmcB-like_DUF11"/>
</dbReference>
<dbReference type="InterPro" id="IPR038081">
    <property type="entry name" value="CalX-like_sf"/>
</dbReference>
<dbReference type="InterPro" id="IPR003644">
    <property type="entry name" value="Calx_beta"/>
</dbReference>
<gene>
    <name evidence="6" type="ORF">SAMN02745181_1586</name>
</gene>
<dbReference type="GO" id="GO:0007154">
    <property type="term" value="P:cell communication"/>
    <property type="evidence" value="ECO:0007669"/>
    <property type="project" value="InterPro"/>
</dbReference>
<dbReference type="Proteomes" id="UP000184510">
    <property type="component" value="Unassembled WGS sequence"/>
</dbReference>
<dbReference type="GO" id="GO:0001784">
    <property type="term" value="F:phosphotyrosine residue binding"/>
    <property type="evidence" value="ECO:0007669"/>
    <property type="project" value="TreeGrafter"/>
</dbReference>
<dbReference type="Gene3D" id="2.60.40.10">
    <property type="entry name" value="Immunoglobulins"/>
    <property type="match status" value="7"/>
</dbReference>
<evidence type="ECO:0000256" key="3">
    <source>
        <dbReference type="ARBA" id="ARBA00022837"/>
    </source>
</evidence>